<evidence type="ECO:0000256" key="2">
    <source>
        <dbReference type="ARBA" id="ARBA00022679"/>
    </source>
</evidence>
<gene>
    <name evidence="6" type="ORF">HU200_005726</name>
</gene>
<comment type="caution">
    <text evidence="6">The sequence shown here is derived from an EMBL/GenBank/DDBJ whole genome shotgun (WGS) entry which is preliminary data.</text>
</comment>
<dbReference type="GO" id="GO:0005739">
    <property type="term" value="C:mitochondrion"/>
    <property type="evidence" value="ECO:0007669"/>
    <property type="project" value="UniProtKB-ARBA"/>
</dbReference>
<dbReference type="GO" id="GO:0003723">
    <property type="term" value="F:RNA binding"/>
    <property type="evidence" value="ECO:0007669"/>
    <property type="project" value="UniProtKB-KW"/>
</dbReference>
<dbReference type="InterPro" id="IPR043519">
    <property type="entry name" value="NT_sf"/>
</dbReference>
<dbReference type="PANTHER" id="PTHR13734">
    <property type="entry name" value="TRNA-NUCLEOTIDYLTRANSFERASE"/>
    <property type="match status" value="1"/>
</dbReference>
<evidence type="ECO:0000313" key="7">
    <source>
        <dbReference type="Proteomes" id="UP000636709"/>
    </source>
</evidence>
<dbReference type="EMBL" id="JACEFO010000389">
    <property type="protein sequence ID" value="KAF8772470.1"/>
    <property type="molecule type" value="Genomic_DNA"/>
</dbReference>
<name>A0A835FRA7_9POAL</name>
<evidence type="ECO:0000256" key="1">
    <source>
        <dbReference type="ARBA" id="ARBA00007265"/>
    </source>
</evidence>
<comment type="similarity">
    <text evidence="1 4">Belongs to the tRNA nucleotidyltransferase/poly(A) polymerase family.</text>
</comment>
<sequence length="471" mass="54156">MEVRESVNLTEKEERIFRLLLDVVRHFDLGTQLRVAGGWVRDKLLGEESADIDIAVDNMTARDFCEKVKEFKELIGEKEKINHVPSNPDKSKHLETAMIFVFDTKVDFVNLRSEKYTSSSRIPTVEVGTAEEDAYRRDLTINSLFFNINDNSIEDFTGRGIIDTPLPAKATFLDDPLRVLRAIRFATRFDFTLSEDLKDAASDEDVKSKLGCKISRERPSNSSLFFFMFIIVQVDLMMCGKRPVQAMSYIHDLGLFYVVFAFPNKSNPPVFYRCDWWDEQRQVNTIHTASRKFAELVLLFESDEAFGNLKEELEDEYLSIPTDLVKRVYAGHLLLYSLYYFWPKHVTPNISGLILDEVKDLWRVILLISILSYPEAKSFGETLSQQEDELGRTTSRYIKIKRSITNLDLDGVWKCKPLLTGKDIKDVMQVKACPLIGEWVWPLVTDLPSKNVCSSGSLRIRKLPRTIAWSG</sequence>
<dbReference type="GO" id="GO:0052927">
    <property type="term" value="F:CC tRNA cytidylyltransferase activity"/>
    <property type="evidence" value="ECO:0007669"/>
    <property type="project" value="TreeGrafter"/>
</dbReference>
<dbReference type="SUPFAM" id="SSF81301">
    <property type="entry name" value="Nucleotidyltransferase"/>
    <property type="match status" value="1"/>
</dbReference>
<keyword evidence="3 4" id="KW-0694">RNA-binding</keyword>
<proteinExistence type="inferred from homology"/>
<dbReference type="PANTHER" id="PTHR13734:SF5">
    <property type="entry name" value="CCA TRNA NUCLEOTIDYLTRANSFERASE, MITOCHONDRIAL"/>
    <property type="match status" value="1"/>
</dbReference>
<dbReference type="FunFam" id="3.30.460.10:FF:000019">
    <property type="entry name" value="tRNA nucleotidyltransferase cca2"/>
    <property type="match status" value="1"/>
</dbReference>
<dbReference type="Pfam" id="PF01743">
    <property type="entry name" value="PolyA_pol"/>
    <property type="match status" value="1"/>
</dbReference>
<evidence type="ECO:0000313" key="6">
    <source>
        <dbReference type="EMBL" id="KAF8772470.1"/>
    </source>
</evidence>
<feature type="domain" description="Poly A polymerase head" evidence="5">
    <location>
        <begin position="33"/>
        <end position="163"/>
    </location>
</feature>
<evidence type="ECO:0000256" key="3">
    <source>
        <dbReference type="ARBA" id="ARBA00022884"/>
    </source>
</evidence>
<dbReference type="InterPro" id="IPR002646">
    <property type="entry name" value="PolA_pol_head_dom"/>
</dbReference>
<dbReference type="Gene3D" id="3.30.460.10">
    <property type="entry name" value="Beta Polymerase, domain 2"/>
    <property type="match status" value="1"/>
</dbReference>
<dbReference type="Gene3D" id="1.10.3090.10">
    <property type="entry name" value="cca-adding enzyme, domain 2"/>
    <property type="match status" value="1"/>
</dbReference>
<evidence type="ECO:0000256" key="4">
    <source>
        <dbReference type="RuleBase" id="RU003953"/>
    </source>
</evidence>
<protein>
    <recommendedName>
        <fullName evidence="5">Poly A polymerase head domain-containing protein</fullName>
    </recommendedName>
</protein>
<dbReference type="Proteomes" id="UP000636709">
    <property type="component" value="Unassembled WGS sequence"/>
</dbReference>
<dbReference type="OrthoDB" id="445712at2759"/>
<accession>A0A835FRA7</accession>
<keyword evidence="2 4" id="KW-0808">Transferase</keyword>
<organism evidence="6 7">
    <name type="scientific">Digitaria exilis</name>
    <dbReference type="NCBI Taxonomy" id="1010633"/>
    <lineage>
        <taxon>Eukaryota</taxon>
        <taxon>Viridiplantae</taxon>
        <taxon>Streptophyta</taxon>
        <taxon>Embryophyta</taxon>
        <taxon>Tracheophyta</taxon>
        <taxon>Spermatophyta</taxon>
        <taxon>Magnoliopsida</taxon>
        <taxon>Liliopsida</taxon>
        <taxon>Poales</taxon>
        <taxon>Poaceae</taxon>
        <taxon>PACMAD clade</taxon>
        <taxon>Panicoideae</taxon>
        <taxon>Panicodae</taxon>
        <taxon>Paniceae</taxon>
        <taxon>Anthephorinae</taxon>
        <taxon>Digitaria</taxon>
    </lineage>
</organism>
<dbReference type="AlphaFoldDB" id="A0A835FRA7"/>
<dbReference type="SUPFAM" id="SSF81891">
    <property type="entry name" value="Poly A polymerase C-terminal region-like"/>
    <property type="match status" value="1"/>
</dbReference>
<dbReference type="GO" id="GO:0052929">
    <property type="term" value="F:ATP:3'-cytidine-cytidine-tRNA adenylyltransferase activity"/>
    <property type="evidence" value="ECO:0007669"/>
    <property type="project" value="TreeGrafter"/>
</dbReference>
<keyword evidence="7" id="KW-1185">Reference proteome</keyword>
<dbReference type="CDD" id="cd05398">
    <property type="entry name" value="NT_ClassII-CCAase"/>
    <property type="match status" value="1"/>
</dbReference>
<reference evidence="6" key="1">
    <citation type="submission" date="2020-07" db="EMBL/GenBank/DDBJ databases">
        <title>Genome sequence and genetic diversity analysis of an under-domesticated orphan crop, white fonio (Digitaria exilis).</title>
        <authorList>
            <person name="Bennetzen J.L."/>
            <person name="Chen S."/>
            <person name="Ma X."/>
            <person name="Wang X."/>
            <person name="Yssel A.E.J."/>
            <person name="Chaluvadi S.R."/>
            <person name="Johnson M."/>
            <person name="Gangashetty P."/>
            <person name="Hamidou F."/>
            <person name="Sanogo M.D."/>
            <person name="Zwaenepoel A."/>
            <person name="Wallace J."/>
            <person name="Van De Peer Y."/>
            <person name="Van Deynze A."/>
        </authorList>
    </citation>
    <scope>NUCLEOTIDE SEQUENCE</scope>
    <source>
        <tissue evidence="6">Leaves</tissue>
    </source>
</reference>
<dbReference type="GO" id="GO:0001680">
    <property type="term" value="P:tRNA 3'-terminal CCA addition"/>
    <property type="evidence" value="ECO:0007669"/>
    <property type="project" value="TreeGrafter"/>
</dbReference>
<evidence type="ECO:0000259" key="5">
    <source>
        <dbReference type="Pfam" id="PF01743"/>
    </source>
</evidence>